<accession>A0A7S3K291</accession>
<dbReference type="PANTHER" id="PTHR19302">
    <property type="entry name" value="GAMMA TUBULIN COMPLEX PROTEIN"/>
    <property type="match status" value="1"/>
</dbReference>
<organism evidence="8">
    <name type="scientific">Aureoumbra lagunensis</name>
    <dbReference type="NCBI Taxonomy" id="44058"/>
    <lineage>
        <taxon>Eukaryota</taxon>
        <taxon>Sar</taxon>
        <taxon>Stramenopiles</taxon>
        <taxon>Ochrophyta</taxon>
        <taxon>Pelagophyceae</taxon>
        <taxon>Pelagomonadales</taxon>
        <taxon>Aureoumbra</taxon>
    </lineage>
</organism>
<evidence type="ECO:0000256" key="5">
    <source>
        <dbReference type="RuleBase" id="RU363050"/>
    </source>
</evidence>
<dbReference type="Gene3D" id="1.20.120.1900">
    <property type="entry name" value="Gamma-tubulin complex, C-terminal domain"/>
    <property type="match status" value="1"/>
</dbReference>
<protein>
    <recommendedName>
        <fullName evidence="5">Spindle pole body component</fullName>
    </recommendedName>
</protein>
<sequence length="842" mass="95979">MEFPEQSEDYDGEEVSCMMNQFGSEVCLMNSGIEQSVEVIPEKKDDASINFVTRLGGLGLGQGEERFLVLNARVRDDTGIVRYGDIIALRCRMARDRCLGLDTESGELRLGRSLIGNAERWELVPVKGNYRRGDCLRSGDAVGFKPAVLLSGYYLGVSDDAPCMVRNASSWILIQAGSPRWPSWLEERKYLSGNFLLDTERGDDDTHREDLVDDVLSALAGTEGGLVRAALNTTTTLSKPDSSRLVFRIESDESNKDLADFDLARRCVSTGEAYCRLRSFAASRLRYERGRVAHALAAEIRRYLREYLVFIAQLESKKRQNKLRLQELVYWLQRPASSLKALDKCRRSIASPALKGGALLLALLSFREEAADDEELKIANELTKAAAEPYLNMLNTWLSSGILDDPYGEFLVVDSQANKHFTNYWWETNFTQRPELAVGPTLKSRCWQICIIGKYARVLTTSGHDEFSFSITFDEMANETDDGPLSARLDIAHRNVSTALFRLVMQENKSAELVMELKKYFLCGQGDVFANFMELADNELNSRKVQVSTNRLDSLLQLALAISGRPSSAPRLKIHLTQRNLLDHLRAVHGHAIDEDEDSMLLCADAIELDLQVKWPASILVPSKCLIKYQLIFRHVFRIKRLERSLLQVWSNHMATNILLENKSSGLRAKLAKPFHLRHRMLHFIQNYAYYLMFEVIETRHTHLRDTIDASSTLDDATANHDRFLDLVLRDCLLTNHSLFALLAQLTDICERFTIAARRFADAAFLDTDDTHTRRISRSERLKLRRSHLERAVKAASHYFESVDEQTIDWTNSLERFLDRLLAECHLQHHSHLVDLYNRLQF</sequence>
<dbReference type="GO" id="GO:0000278">
    <property type="term" value="P:mitotic cell cycle"/>
    <property type="evidence" value="ECO:0007669"/>
    <property type="project" value="TreeGrafter"/>
</dbReference>
<dbReference type="InterPro" id="IPR042241">
    <property type="entry name" value="GCP_C_sf"/>
</dbReference>
<keyword evidence="2 5" id="KW-0963">Cytoplasm</keyword>
<dbReference type="GO" id="GO:0051225">
    <property type="term" value="P:spindle assembly"/>
    <property type="evidence" value="ECO:0007669"/>
    <property type="project" value="TreeGrafter"/>
</dbReference>
<dbReference type="AlphaFoldDB" id="A0A7S3K291"/>
<evidence type="ECO:0000256" key="3">
    <source>
        <dbReference type="ARBA" id="ARBA00022701"/>
    </source>
</evidence>
<dbReference type="GO" id="GO:0005874">
    <property type="term" value="C:microtubule"/>
    <property type="evidence" value="ECO:0007669"/>
    <property type="project" value="UniProtKB-KW"/>
</dbReference>
<comment type="similarity">
    <text evidence="1 5">Belongs to the TUBGCP family.</text>
</comment>
<comment type="subcellular location">
    <subcellularLocation>
        <location evidence="5">Cytoplasm</location>
        <location evidence="5">Cytoskeleton</location>
        <location evidence="5">Microtubule organizing center</location>
    </subcellularLocation>
</comment>
<evidence type="ECO:0000256" key="1">
    <source>
        <dbReference type="ARBA" id="ARBA00010337"/>
    </source>
</evidence>
<dbReference type="InterPro" id="IPR041470">
    <property type="entry name" value="GCP_N"/>
</dbReference>
<name>A0A7S3K291_9STRA</name>
<dbReference type="GO" id="GO:0051321">
    <property type="term" value="P:meiotic cell cycle"/>
    <property type="evidence" value="ECO:0007669"/>
    <property type="project" value="TreeGrafter"/>
</dbReference>
<dbReference type="GO" id="GO:0000930">
    <property type="term" value="C:gamma-tubulin complex"/>
    <property type="evidence" value="ECO:0007669"/>
    <property type="project" value="TreeGrafter"/>
</dbReference>
<evidence type="ECO:0000256" key="4">
    <source>
        <dbReference type="ARBA" id="ARBA00023212"/>
    </source>
</evidence>
<feature type="domain" description="Gamma tubulin complex component C-terminal" evidence="6">
    <location>
        <begin position="517"/>
        <end position="842"/>
    </location>
</feature>
<reference evidence="8" key="1">
    <citation type="submission" date="2021-01" db="EMBL/GenBank/DDBJ databases">
        <authorList>
            <person name="Corre E."/>
            <person name="Pelletier E."/>
            <person name="Niang G."/>
            <person name="Scheremetjew M."/>
            <person name="Finn R."/>
            <person name="Kale V."/>
            <person name="Holt S."/>
            <person name="Cochrane G."/>
            <person name="Meng A."/>
            <person name="Brown T."/>
            <person name="Cohen L."/>
        </authorList>
    </citation>
    <scope>NUCLEOTIDE SEQUENCE</scope>
    <source>
        <strain evidence="8">CCMP1510</strain>
    </source>
</reference>
<dbReference type="GO" id="GO:0043015">
    <property type="term" value="F:gamma-tubulin binding"/>
    <property type="evidence" value="ECO:0007669"/>
    <property type="project" value="InterPro"/>
</dbReference>
<gene>
    <name evidence="8" type="ORF">ALAG00032_LOCUS11961</name>
</gene>
<dbReference type="GO" id="GO:0051011">
    <property type="term" value="F:microtubule minus-end binding"/>
    <property type="evidence" value="ECO:0007669"/>
    <property type="project" value="TreeGrafter"/>
</dbReference>
<evidence type="ECO:0000259" key="6">
    <source>
        <dbReference type="Pfam" id="PF04130"/>
    </source>
</evidence>
<dbReference type="GO" id="GO:0031122">
    <property type="term" value="P:cytoplasmic microtubule organization"/>
    <property type="evidence" value="ECO:0007669"/>
    <property type="project" value="TreeGrafter"/>
</dbReference>
<evidence type="ECO:0000256" key="2">
    <source>
        <dbReference type="ARBA" id="ARBA00022490"/>
    </source>
</evidence>
<dbReference type="Pfam" id="PF04130">
    <property type="entry name" value="GCP_C_terminal"/>
    <property type="match status" value="1"/>
</dbReference>
<proteinExistence type="inferred from homology"/>
<evidence type="ECO:0000313" key="8">
    <source>
        <dbReference type="EMBL" id="CAE0371179.1"/>
    </source>
</evidence>
<dbReference type="GO" id="GO:0000922">
    <property type="term" value="C:spindle pole"/>
    <property type="evidence" value="ECO:0007669"/>
    <property type="project" value="InterPro"/>
</dbReference>
<dbReference type="GO" id="GO:0007020">
    <property type="term" value="P:microtubule nucleation"/>
    <property type="evidence" value="ECO:0007669"/>
    <property type="project" value="InterPro"/>
</dbReference>
<dbReference type="EMBL" id="HBIJ01018096">
    <property type="protein sequence ID" value="CAE0371179.1"/>
    <property type="molecule type" value="Transcribed_RNA"/>
</dbReference>
<dbReference type="Pfam" id="PF17681">
    <property type="entry name" value="GCP_N_terminal"/>
    <property type="match status" value="1"/>
</dbReference>
<feature type="domain" description="Gamma tubulin complex component protein N-terminal" evidence="7">
    <location>
        <begin position="212"/>
        <end position="507"/>
    </location>
</feature>
<dbReference type="PANTHER" id="PTHR19302:SF13">
    <property type="entry name" value="GAMMA-TUBULIN COMPLEX COMPONENT 2"/>
    <property type="match status" value="1"/>
</dbReference>
<keyword evidence="3 5" id="KW-0493">Microtubule</keyword>
<dbReference type="InterPro" id="IPR007259">
    <property type="entry name" value="GCP"/>
</dbReference>
<evidence type="ECO:0000259" key="7">
    <source>
        <dbReference type="Pfam" id="PF17681"/>
    </source>
</evidence>
<keyword evidence="4 5" id="KW-0206">Cytoskeleton</keyword>
<dbReference type="InterPro" id="IPR040457">
    <property type="entry name" value="GCP_C"/>
</dbReference>